<dbReference type="InParanoid" id="G7E727"/>
<reference evidence="1 2" key="2">
    <citation type="journal article" date="2012" name="Open Biol.">
        <title>Characteristics of nucleosomes and linker DNA regions on the genome of the basidiomycete Mixia osmundae revealed by mono- and dinucleosome mapping.</title>
        <authorList>
            <person name="Nishida H."/>
            <person name="Kondo S."/>
            <person name="Matsumoto T."/>
            <person name="Suzuki Y."/>
            <person name="Yoshikawa H."/>
            <person name="Taylor T.D."/>
            <person name="Sugiyama J."/>
        </authorList>
    </citation>
    <scope>NUCLEOTIDE SEQUENCE [LARGE SCALE GENOMIC DNA]</scope>
    <source>
        <strain evidence="2">CBS 9802 / IAM 14324 / JCM 22182 / KY 12970</strain>
    </source>
</reference>
<proteinExistence type="predicted"/>
<reference evidence="1 2" key="1">
    <citation type="journal article" date="2011" name="J. Gen. Appl. Microbiol.">
        <title>Draft genome sequencing of the enigmatic basidiomycete Mixia osmundae.</title>
        <authorList>
            <person name="Nishida H."/>
            <person name="Nagatsuka Y."/>
            <person name="Sugiyama J."/>
        </authorList>
    </citation>
    <scope>NUCLEOTIDE SEQUENCE [LARGE SCALE GENOMIC DNA]</scope>
    <source>
        <strain evidence="2">CBS 9802 / IAM 14324 / JCM 22182 / KY 12970</strain>
    </source>
</reference>
<organism evidence="1 2">
    <name type="scientific">Mixia osmundae (strain CBS 9802 / IAM 14324 / JCM 22182 / KY 12970)</name>
    <dbReference type="NCBI Taxonomy" id="764103"/>
    <lineage>
        <taxon>Eukaryota</taxon>
        <taxon>Fungi</taxon>
        <taxon>Dikarya</taxon>
        <taxon>Basidiomycota</taxon>
        <taxon>Pucciniomycotina</taxon>
        <taxon>Mixiomycetes</taxon>
        <taxon>Mixiales</taxon>
        <taxon>Mixiaceae</taxon>
        <taxon>Mixia</taxon>
    </lineage>
</organism>
<dbReference type="AlphaFoldDB" id="G7E727"/>
<name>G7E727_MIXOS</name>
<evidence type="ECO:0000313" key="1">
    <source>
        <dbReference type="EMBL" id="GAA98637.1"/>
    </source>
</evidence>
<dbReference type="EMBL" id="BABT02000153">
    <property type="protein sequence ID" value="GAA98637.1"/>
    <property type="molecule type" value="Genomic_DNA"/>
</dbReference>
<accession>G7E727</accession>
<gene>
    <name evidence="1" type="primary">Mo05324</name>
    <name evidence="1" type="ORF">E5Q_05324</name>
</gene>
<dbReference type="Proteomes" id="UP000009131">
    <property type="component" value="Unassembled WGS sequence"/>
</dbReference>
<dbReference type="RefSeq" id="XP_014567556.1">
    <property type="nucleotide sequence ID" value="XM_014712070.1"/>
</dbReference>
<sequence length="137" mass="15161">MLFATSLGTFATGFSFTDGGGRIGVVNTIDSPLVVTSKNDPNPAQFKNAKWTKTSLHFDGDVLSHRFVFDVDLYSDPAFTYFKLAVLGQFVYQDFRHLWLMPKVSFGLVCGTPGRPEVPVWQPKDYVGCTPDNLATC</sequence>
<evidence type="ECO:0000313" key="2">
    <source>
        <dbReference type="Proteomes" id="UP000009131"/>
    </source>
</evidence>
<comment type="caution">
    <text evidence="1">The sequence shown here is derived from an EMBL/GenBank/DDBJ whole genome shotgun (WGS) entry which is preliminary data.</text>
</comment>
<protein>
    <submittedName>
        <fullName evidence="1">Uncharacterized protein</fullName>
    </submittedName>
</protein>
<keyword evidence="2" id="KW-1185">Reference proteome</keyword>
<dbReference type="HOGENOM" id="CLU_1865601_0_0_1"/>